<dbReference type="PANTHER" id="PTHR43808:SF31">
    <property type="entry name" value="N-ACETYL-L-CITRULLINE DEACETYLASE"/>
    <property type="match status" value="1"/>
</dbReference>
<keyword evidence="12" id="KW-1185">Reference proteome</keyword>
<dbReference type="InterPro" id="IPR001261">
    <property type="entry name" value="ArgE/DapE_CS"/>
</dbReference>
<dbReference type="RefSeq" id="WP_209593017.1">
    <property type="nucleotide sequence ID" value="NZ_JAGJCF010000002.1"/>
</dbReference>
<dbReference type="SUPFAM" id="SSF53187">
    <property type="entry name" value="Zn-dependent exopeptidases"/>
    <property type="match status" value="1"/>
</dbReference>
<dbReference type="InterPro" id="IPR011650">
    <property type="entry name" value="Peptidase_M20_dimer"/>
</dbReference>
<evidence type="ECO:0000256" key="2">
    <source>
        <dbReference type="ARBA" id="ARBA00005691"/>
    </source>
</evidence>
<dbReference type="Gene3D" id="3.30.70.360">
    <property type="match status" value="1"/>
</dbReference>
<dbReference type="Pfam" id="PF07687">
    <property type="entry name" value="M20_dimer"/>
    <property type="match status" value="1"/>
</dbReference>
<dbReference type="NCBIfam" id="NF005710">
    <property type="entry name" value="PRK07522.1"/>
    <property type="match status" value="1"/>
</dbReference>
<gene>
    <name evidence="11" type="primary">argE</name>
    <name evidence="11" type="ORF">J6595_03185</name>
</gene>
<evidence type="ECO:0000256" key="7">
    <source>
        <dbReference type="ARBA" id="ARBA00022801"/>
    </source>
</evidence>
<evidence type="ECO:0000259" key="10">
    <source>
        <dbReference type="Pfam" id="PF07687"/>
    </source>
</evidence>
<evidence type="ECO:0000256" key="9">
    <source>
        <dbReference type="ARBA" id="ARBA00023285"/>
    </source>
</evidence>
<keyword evidence="9" id="KW-0170">Cobalt</keyword>
<accession>A0ABS4BCV4</accession>
<dbReference type="InterPro" id="IPR010169">
    <property type="entry name" value="AcOrn-deacetyl"/>
</dbReference>
<evidence type="ECO:0000256" key="8">
    <source>
        <dbReference type="ARBA" id="ARBA00022833"/>
    </source>
</evidence>
<dbReference type="Gene3D" id="3.40.630.10">
    <property type="entry name" value="Zn peptidases"/>
    <property type="match status" value="1"/>
</dbReference>
<dbReference type="NCBIfam" id="TIGR01892">
    <property type="entry name" value="AcOrn-deacetyl"/>
    <property type="match status" value="1"/>
</dbReference>
<proteinExistence type="inferred from homology"/>
<dbReference type="PROSITE" id="PS00759">
    <property type="entry name" value="ARGE_DAPE_CPG2_2"/>
    <property type="match status" value="1"/>
</dbReference>
<keyword evidence="6" id="KW-0479">Metal-binding</keyword>
<evidence type="ECO:0000256" key="1">
    <source>
        <dbReference type="ARBA" id="ARBA00001947"/>
    </source>
</evidence>
<evidence type="ECO:0000313" key="12">
    <source>
        <dbReference type="Proteomes" id="UP000678276"/>
    </source>
</evidence>
<keyword evidence="5" id="KW-0028">Amino-acid biosynthesis</keyword>
<dbReference type="InterPro" id="IPR050072">
    <property type="entry name" value="Peptidase_M20A"/>
</dbReference>
<keyword evidence="4" id="KW-0055">Arginine biosynthesis</keyword>
<comment type="caution">
    <text evidence="11">The sequence shown here is derived from an EMBL/GenBank/DDBJ whole genome shotgun (WGS) entry which is preliminary data.</text>
</comment>
<dbReference type="EMBL" id="JAGJCF010000002">
    <property type="protein sequence ID" value="MBP0614578.1"/>
    <property type="molecule type" value="Genomic_DNA"/>
</dbReference>
<keyword evidence="8" id="KW-0862">Zinc</keyword>
<dbReference type="InterPro" id="IPR036264">
    <property type="entry name" value="Bact_exopeptidase_dim_dom"/>
</dbReference>
<dbReference type="PANTHER" id="PTHR43808">
    <property type="entry name" value="ACETYLORNITHINE DEACETYLASE"/>
    <property type="match status" value="1"/>
</dbReference>
<name>A0ABS4BCV4_9HYPH</name>
<keyword evidence="7 11" id="KW-0378">Hydrolase</keyword>
<evidence type="ECO:0000256" key="5">
    <source>
        <dbReference type="ARBA" id="ARBA00022605"/>
    </source>
</evidence>
<dbReference type="CDD" id="cd03894">
    <property type="entry name" value="M20_ArgE"/>
    <property type="match status" value="1"/>
</dbReference>
<dbReference type="Proteomes" id="UP000678276">
    <property type="component" value="Unassembled WGS sequence"/>
</dbReference>
<comment type="similarity">
    <text evidence="2">Belongs to the peptidase M20A family. ArgE subfamily.</text>
</comment>
<dbReference type="Pfam" id="PF01546">
    <property type="entry name" value="Peptidase_M20"/>
    <property type="match status" value="1"/>
</dbReference>
<evidence type="ECO:0000256" key="3">
    <source>
        <dbReference type="ARBA" id="ARBA00022490"/>
    </source>
</evidence>
<evidence type="ECO:0000256" key="4">
    <source>
        <dbReference type="ARBA" id="ARBA00022571"/>
    </source>
</evidence>
<dbReference type="EC" id="3.5.1.16" evidence="11"/>
<reference evidence="11 12" key="1">
    <citation type="submission" date="2021-04" db="EMBL/GenBank/DDBJ databases">
        <title>Whole genome sequence of Jiella sp. KSK16Y-1.</title>
        <authorList>
            <person name="Tuo L."/>
        </authorList>
    </citation>
    <scope>NUCLEOTIDE SEQUENCE [LARGE SCALE GENOMIC DNA]</scope>
    <source>
        <strain evidence="11 12">KSK16Y-1</strain>
    </source>
</reference>
<feature type="domain" description="Peptidase M20 dimerisation" evidence="10">
    <location>
        <begin position="173"/>
        <end position="283"/>
    </location>
</feature>
<protein>
    <submittedName>
        <fullName evidence="11">Acetylornithine deacetylase</fullName>
        <ecNumber evidence="11">3.5.1.16</ecNumber>
    </submittedName>
</protein>
<evidence type="ECO:0000256" key="6">
    <source>
        <dbReference type="ARBA" id="ARBA00022723"/>
    </source>
</evidence>
<evidence type="ECO:0000313" key="11">
    <source>
        <dbReference type="EMBL" id="MBP0614578.1"/>
    </source>
</evidence>
<sequence length="383" mass="40191">MSFDADFTRHLGELIAFPTVSDVSNLELVAHIEALAGTHGASCRRFLDPDGAKANLLVTIGPEAPGGLVLSGHTDVVPVTGQSWTGDPWTLRSIDDRLVGRGATDMKGFLACCLAALPHFARMNLTRPIHLAFSYDEEVGCTGVGPMAEWLGANATPSLAVIGEATQMDLVTAHKGGTIGWTYVTGKPAHSSQPDSGVNAVMIAAEIVHEINQISREMRSGPTVEGIDPPFSTIQVNQIEGGSHGNILAEHCKFFWEMRLVPGDSAERVLGRMKARADALEPEMKAVSPGAGIRTDILARIPPLAPTGDAALEAKLLSLLGRKAARAVPYGTEAGIFAAAGMPAVVIGPGSIADAHQPDESIAIEQMAACTDFLLRLAAQEAA</sequence>
<comment type="cofactor">
    <cofactor evidence="1">
        <name>Zn(2+)</name>
        <dbReference type="ChEBI" id="CHEBI:29105"/>
    </cofactor>
</comment>
<dbReference type="InterPro" id="IPR002933">
    <property type="entry name" value="Peptidase_M20"/>
</dbReference>
<organism evidence="11 12">
    <name type="scientific">Jiella mangrovi</name>
    <dbReference type="NCBI Taxonomy" id="2821407"/>
    <lineage>
        <taxon>Bacteria</taxon>
        <taxon>Pseudomonadati</taxon>
        <taxon>Pseudomonadota</taxon>
        <taxon>Alphaproteobacteria</taxon>
        <taxon>Hyphomicrobiales</taxon>
        <taxon>Aurantimonadaceae</taxon>
        <taxon>Jiella</taxon>
    </lineage>
</organism>
<keyword evidence="3" id="KW-0963">Cytoplasm</keyword>
<dbReference type="GO" id="GO:0008777">
    <property type="term" value="F:acetylornithine deacetylase activity"/>
    <property type="evidence" value="ECO:0007669"/>
    <property type="project" value="UniProtKB-EC"/>
</dbReference>
<dbReference type="SUPFAM" id="SSF55031">
    <property type="entry name" value="Bacterial exopeptidase dimerisation domain"/>
    <property type="match status" value="1"/>
</dbReference>